<evidence type="ECO:0000313" key="3">
    <source>
        <dbReference type="Proteomes" id="UP000772618"/>
    </source>
</evidence>
<dbReference type="Gene3D" id="3.40.50.300">
    <property type="entry name" value="P-loop containing nucleotide triphosphate hydrolases"/>
    <property type="match status" value="1"/>
</dbReference>
<dbReference type="EMBL" id="JAHESD010000010">
    <property type="protein sequence ID" value="MBT1702933.1"/>
    <property type="molecule type" value="Genomic_DNA"/>
</dbReference>
<feature type="compositionally biased region" description="Basic and acidic residues" evidence="1">
    <location>
        <begin position="219"/>
        <end position="243"/>
    </location>
</feature>
<accession>A0ABS5VNB6</accession>
<dbReference type="SUPFAM" id="SSF52540">
    <property type="entry name" value="P-loop containing nucleoside triphosphate hydrolases"/>
    <property type="match status" value="1"/>
</dbReference>
<proteinExistence type="predicted"/>
<comment type="caution">
    <text evidence="2">The sequence shown here is derived from an EMBL/GenBank/DDBJ whole genome shotgun (WGS) entry which is preliminary data.</text>
</comment>
<sequence>MAKVLGLRQLLQKKYTFLEGLPDEITRSFGKLVDNFVMIVWGMSGNGKSNFMMQFLKAIMPFGKVLYVALEEGFEATTQLTALRQLSENEHNGKIEFADHEMNYEELDRKLSKKKSPKFIVIDSVQYWNITYEDYKRLKEKFKKKTFIFISHASGKLPDGRTADKIRYDSGIKVRIEGYVAFVTSRYGGNVPYVIWEDGAKKYWGKKFRSIISGIEPEKEKKTTTTKKAKNEKTPIHENKPLEESGQLVLGEQQVQRESETVLPQLGNKPA</sequence>
<protein>
    <recommendedName>
        <fullName evidence="4">AAA+ ATPase domain-containing protein</fullName>
    </recommendedName>
</protein>
<reference evidence="2 3" key="1">
    <citation type="submission" date="2021-05" db="EMBL/GenBank/DDBJ databases">
        <title>A Polyphasic approach of four new species of the genus Ohtaekwangia: Ohtaekwangia histidinii sp. nov., Ohtaekwangia cretensis sp. nov., Ohtaekwangia indiensis sp. nov., Ohtaekwangia reichenbachii sp. nov. from diverse environment.</title>
        <authorList>
            <person name="Octaviana S."/>
        </authorList>
    </citation>
    <scope>NUCLEOTIDE SEQUENCE [LARGE SCALE GENOMIC DNA]</scope>
    <source>
        <strain evidence="2 3">PWU20</strain>
    </source>
</reference>
<evidence type="ECO:0008006" key="4">
    <source>
        <dbReference type="Google" id="ProtNLM"/>
    </source>
</evidence>
<organism evidence="2 3">
    <name type="scientific">Chryseosolibacter indicus</name>
    <dbReference type="NCBI Taxonomy" id="2782351"/>
    <lineage>
        <taxon>Bacteria</taxon>
        <taxon>Pseudomonadati</taxon>
        <taxon>Bacteroidota</taxon>
        <taxon>Cytophagia</taxon>
        <taxon>Cytophagales</taxon>
        <taxon>Chryseotaleaceae</taxon>
        <taxon>Chryseosolibacter</taxon>
    </lineage>
</organism>
<name>A0ABS5VNB6_9BACT</name>
<gene>
    <name evidence="2" type="ORF">KK060_06560</name>
</gene>
<dbReference type="RefSeq" id="WP_254152903.1">
    <property type="nucleotide sequence ID" value="NZ_JAHESD010000010.1"/>
</dbReference>
<dbReference type="InterPro" id="IPR027417">
    <property type="entry name" value="P-loop_NTPase"/>
</dbReference>
<feature type="region of interest" description="Disordered" evidence="1">
    <location>
        <begin position="219"/>
        <end position="271"/>
    </location>
</feature>
<keyword evidence="3" id="KW-1185">Reference proteome</keyword>
<dbReference type="Proteomes" id="UP000772618">
    <property type="component" value="Unassembled WGS sequence"/>
</dbReference>
<evidence type="ECO:0000313" key="2">
    <source>
        <dbReference type="EMBL" id="MBT1702933.1"/>
    </source>
</evidence>
<evidence type="ECO:0000256" key="1">
    <source>
        <dbReference type="SAM" id="MobiDB-lite"/>
    </source>
</evidence>